<reference evidence="1 2" key="1">
    <citation type="journal article" date="2018" name="PLoS Genet.">
        <title>Population sequencing reveals clonal diversity and ancestral inbreeding in the grapevine cultivar Chardonnay.</title>
        <authorList>
            <person name="Roach M.J."/>
            <person name="Johnson D.L."/>
            <person name="Bohlmann J."/>
            <person name="van Vuuren H.J."/>
            <person name="Jones S.J."/>
            <person name="Pretorius I.S."/>
            <person name="Schmidt S.A."/>
            <person name="Borneman A.R."/>
        </authorList>
    </citation>
    <scope>NUCLEOTIDE SEQUENCE [LARGE SCALE GENOMIC DNA]</scope>
    <source>
        <strain evidence="2">cv. Chardonnay</strain>
        <tissue evidence="1">Leaf</tissue>
    </source>
</reference>
<gene>
    <name evidence="1" type="ORF">CK203_029958</name>
</gene>
<comment type="caution">
    <text evidence="1">The sequence shown here is derived from an EMBL/GenBank/DDBJ whole genome shotgun (WGS) entry which is preliminary data.</text>
</comment>
<organism evidence="1 2">
    <name type="scientific">Vitis vinifera</name>
    <name type="common">Grape</name>
    <dbReference type="NCBI Taxonomy" id="29760"/>
    <lineage>
        <taxon>Eukaryota</taxon>
        <taxon>Viridiplantae</taxon>
        <taxon>Streptophyta</taxon>
        <taxon>Embryophyta</taxon>
        <taxon>Tracheophyta</taxon>
        <taxon>Spermatophyta</taxon>
        <taxon>Magnoliopsida</taxon>
        <taxon>eudicotyledons</taxon>
        <taxon>Gunneridae</taxon>
        <taxon>Pentapetalae</taxon>
        <taxon>rosids</taxon>
        <taxon>Vitales</taxon>
        <taxon>Vitaceae</taxon>
        <taxon>Viteae</taxon>
        <taxon>Vitis</taxon>
    </lineage>
</organism>
<dbReference type="EMBL" id="QGNW01000103">
    <property type="protein sequence ID" value="RVW97109.1"/>
    <property type="molecule type" value="Genomic_DNA"/>
</dbReference>
<accession>A0A438IK51</accession>
<protein>
    <submittedName>
        <fullName evidence="1">Uncharacterized protein</fullName>
    </submittedName>
</protein>
<name>A0A438IK51_VITVI</name>
<dbReference type="AlphaFoldDB" id="A0A438IK51"/>
<proteinExistence type="predicted"/>
<evidence type="ECO:0000313" key="1">
    <source>
        <dbReference type="EMBL" id="RVW97109.1"/>
    </source>
</evidence>
<evidence type="ECO:0000313" key="2">
    <source>
        <dbReference type="Proteomes" id="UP000288805"/>
    </source>
</evidence>
<sequence length="133" mass="15508">MGKVDEVVHILSSVFSSDYWDPYRGLWKEASLRVSWPVGKEERGNMERKKGGWCSRVLREGYGWVFERQSRMGGRNSTTGEVWVSQMWEQAEEGGCWNLVFTRQINDWELGEVEQLFNRLQGQVIRSGVEDVM</sequence>
<dbReference type="Proteomes" id="UP000288805">
    <property type="component" value="Unassembled WGS sequence"/>
</dbReference>